<evidence type="ECO:0000256" key="2">
    <source>
        <dbReference type="ARBA" id="ARBA00022679"/>
    </source>
</evidence>
<dbReference type="Pfam" id="PF00294">
    <property type="entry name" value="PfkB"/>
    <property type="match status" value="1"/>
</dbReference>
<evidence type="ECO:0000313" key="8">
    <source>
        <dbReference type="EMBL" id="AFZ68951.1"/>
    </source>
</evidence>
<dbReference type="Proteomes" id="UP000010467">
    <property type="component" value="Chromosome"/>
</dbReference>
<reference evidence="9" key="1">
    <citation type="submission" date="2012-03" db="EMBL/GenBank/DDBJ databases">
        <title>Complete sequence of chromosome of Deinococcus peraridilitoris DSM 19664.</title>
        <authorList>
            <person name="Lucas S."/>
            <person name="Copeland A."/>
            <person name="Lapidus A."/>
            <person name="Glavina del Rio T."/>
            <person name="Dalin E."/>
            <person name="Tice H."/>
            <person name="Bruce D."/>
            <person name="Goodwin L."/>
            <person name="Pitluck S."/>
            <person name="Peters L."/>
            <person name="Mikhailova N."/>
            <person name="Lu M."/>
            <person name="Kyrpides N."/>
            <person name="Mavromatis K."/>
            <person name="Ivanova N."/>
            <person name="Brettin T."/>
            <person name="Detter J.C."/>
            <person name="Han C."/>
            <person name="Larimer F."/>
            <person name="Land M."/>
            <person name="Hauser L."/>
            <person name="Markowitz V."/>
            <person name="Cheng J.-F."/>
            <person name="Hugenholtz P."/>
            <person name="Woyke T."/>
            <person name="Wu D."/>
            <person name="Pukall R."/>
            <person name="Steenblock K."/>
            <person name="Brambilla E."/>
            <person name="Klenk H.-P."/>
            <person name="Eisen J.A."/>
        </authorList>
    </citation>
    <scope>NUCLEOTIDE SEQUENCE [LARGE SCALE GENOMIC DNA]</scope>
    <source>
        <strain evidence="9">DSM 19664 / LMG 22246 / CIP 109416 / KR-200</strain>
    </source>
</reference>
<proteinExistence type="inferred from homology"/>
<accession>L0A509</accession>
<evidence type="ECO:0000313" key="9">
    <source>
        <dbReference type="Proteomes" id="UP000010467"/>
    </source>
</evidence>
<dbReference type="CDD" id="cd01167">
    <property type="entry name" value="bac_FRK"/>
    <property type="match status" value="1"/>
</dbReference>
<dbReference type="OrthoDB" id="9813569at2"/>
<organism evidence="8 9">
    <name type="scientific">Deinococcus peraridilitoris (strain DSM 19664 / LMG 22246 / CIP 109416 / KR-200)</name>
    <dbReference type="NCBI Taxonomy" id="937777"/>
    <lineage>
        <taxon>Bacteria</taxon>
        <taxon>Thermotogati</taxon>
        <taxon>Deinococcota</taxon>
        <taxon>Deinococci</taxon>
        <taxon>Deinococcales</taxon>
        <taxon>Deinococcaceae</taxon>
        <taxon>Deinococcus</taxon>
    </lineage>
</organism>
<evidence type="ECO:0000256" key="3">
    <source>
        <dbReference type="ARBA" id="ARBA00022741"/>
    </source>
</evidence>
<dbReference type="STRING" id="937777.Deipe_3521"/>
<dbReference type="SUPFAM" id="SSF53613">
    <property type="entry name" value="Ribokinase-like"/>
    <property type="match status" value="1"/>
</dbReference>
<dbReference type="InterPro" id="IPR002173">
    <property type="entry name" value="Carboh/pur_kinase_PfkB_CS"/>
</dbReference>
<evidence type="ECO:0000259" key="7">
    <source>
        <dbReference type="Pfam" id="PF00294"/>
    </source>
</evidence>
<dbReference type="HOGENOM" id="CLU_027634_6_2_0"/>
<sequence>MTDVSPQPLIVSAGEALTDLVRTGEQTWTSHAGGAGWNVARAAASLGVPSAFAGAVGHDVFGDEIWRVSVAAGLDVRFLQQVSAPTLMAVVHQVHPPAYMFLGENSADLHFQPDQLPTGWMRSVRWIHLGGISLARAPLNTRLLELAERARDAGAKVSFDPNARNVHGNPAYRPMFERTLQLADVIKLSDEDVRFFYPESSEAEAVNAMRELNPGAPLIVTRGGEGASLFADGERRDFEAVRVEVIDTVGAGDAFVAGLLTHAVRDAQAGWSEHIRFALTVGAAACTRAGAYAPTLADLTALS</sequence>
<gene>
    <name evidence="8" type="ordered locus">Deipe_3521</name>
</gene>
<keyword evidence="2 6" id="KW-0808">Transferase</keyword>
<evidence type="ECO:0000256" key="6">
    <source>
        <dbReference type="RuleBase" id="RU003704"/>
    </source>
</evidence>
<evidence type="ECO:0000256" key="1">
    <source>
        <dbReference type="ARBA" id="ARBA00010688"/>
    </source>
</evidence>
<feature type="domain" description="Carbohydrate kinase PfkB" evidence="7">
    <location>
        <begin position="9"/>
        <end position="294"/>
    </location>
</feature>
<dbReference type="InterPro" id="IPR011611">
    <property type="entry name" value="PfkB_dom"/>
</dbReference>
<dbReference type="AlphaFoldDB" id="L0A509"/>
<keyword evidence="4 6" id="KW-0418">Kinase</keyword>
<keyword evidence="3" id="KW-0547">Nucleotide-binding</keyword>
<dbReference type="RefSeq" id="WP_015237248.1">
    <property type="nucleotide sequence ID" value="NC_019793.1"/>
</dbReference>
<dbReference type="InterPro" id="IPR002139">
    <property type="entry name" value="Ribo/fructo_kinase"/>
</dbReference>
<dbReference type="PROSITE" id="PS00584">
    <property type="entry name" value="PFKB_KINASES_2"/>
    <property type="match status" value="1"/>
</dbReference>
<dbReference type="InterPro" id="IPR050306">
    <property type="entry name" value="PfkB_Carbo_kinase"/>
</dbReference>
<dbReference type="PATRIC" id="fig|937777.3.peg.3531"/>
<evidence type="ECO:0000256" key="4">
    <source>
        <dbReference type="ARBA" id="ARBA00022777"/>
    </source>
</evidence>
<dbReference type="InterPro" id="IPR029056">
    <property type="entry name" value="Ribokinase-like"/>
</dbReference>
<dbReference type="PRINTS" id="PR00990">
    <property type="entry name" value="RIBOKINASE"/>
</dbReference>
<dbReference type="eggNOG" id="COG0524">
    <property type="taxonomic scope" value="Bacteria"/>
</dbReference>
<name>L0A509_DEIPD</name>
<keyword evidence="5" id="KW-0067">ATP-binding</keyword>
<dbReference type="EMBL" id="CP003382">
    <property type="protein sequence ID" value="AFZ68951.1"/>
    <property type="molecule type" value="Genomic_DNA"/>
</dbReference>
<keyword evidence="9" id="KW-1185">Reference proteome</keyword>
<protein>
    <submittedName>
        <fullName evidence="8">Sugar kinase, ribokinase</fullName>
    </submittedName>
</protein>
<dbReference type="GO" id="GO:0008865">
    <property type="term" value="F:fructokinase activity"/>
    <property type="evidence" value="ECO:0007669"/>
    <property type="project" value="UniProtKB-ARBA"/>
</dbReference>
<evidence type="ECO:0000256" key="5">
    <source>
        <dbReference type="ARBA" id="ARBA00022840"/>
    </source>
</evidence>
<comment type="similarity">
    <text evidence="1 6">Belongs to the carbohydrate kinase PfkB family.</text>
</comment>
<dbReference type="PANTHER" id="PTHR43085:SF1">
    <property type="entry name" value="PSEUDOURIDINE KINASE-RELATED"/>
    <property type="match status" value="1"/>
</dbReference>
<dbReference type="GO" id="GO:0005524">
    <property type="term" value="F:ATP binding"/>
    <property type="evidence" value="ECO:0007669"/>
    <property type="project" value="UniProtKB-KW"/>
</dbReference>
<dbReference type="Gene3D" id="3.40.1190.20">
    <property type="match status" value="1"/>
</dbReference>
<dbReference type="KEGG" id="dpd:Deipe_3521"/>
<dbReference type="GO" id="GO:0006000">
    <property type="term" value="P:fructose metabolic process"/>
    <property type="evidence" value="ECO:0007669"/>
    <property type="project" value="UniProtKB-ARBA"/>
</dbReference>
<dbReference type="PANTHER" id="PTHR43085">
    <property type="entry name" value="HEXOKINASE FAMILY MEMBER"/>
    <property type="match status" value="1"/>
</dbReference>